<name>A0A0P1I0R2_9RHOB</name>
<gene>
    <name evidence="1" type="ORF">PH7735_00291</name>
</gene>
<keyword evidence="2" id="KW-1185">Reference proteome</keyword>
<accession>A0A0P1I0R2</accession>
<dbReference type="Proteomes" id="UP000051870">
    <property type="component" value="Unassembled WGS sequence"/>
</dbReference>
<protein>
    <submittedName>
        <fullName evidence="1">Uncharacterized protein</fullName>
    </submittedName>
</protein>
<organism evidence="1 2">
    <name type="scientific">Shimia thalassica</name>
    <dbReference type="NCBI Taxonomy" id="1715693"/>
    <lineage>
        <taxon>Bacteria</taxon>
        <taxon>Pseudomonadati</taxon>
        <taxon>Pseudomonadota</taxon>
        <taxon>Alphaproteobacteria</taxon>
        <taxon>Rhodobacterales</taxon>
        <taxon>Roseobacteraceae</taxon>
    </lineage>
</organism>
<proteinExistence type="predicted"/>
<dbReference type="AlphaFoldDB" id="A0A0P1I0R2"/>
<dbReference type="EMBL" id="CYTW01000001">
    <property type="protein sequence ID" value="CUJ83664.1"/>
    <property type="molecule type" value="Genomic_DNA"/>
</dbReference>
<dbReference type="STRING" id="1715693.PH7735_00291"/>
<evidence type="ECO:0000313" key="1">
    <source>
        <dbReference type="EMBL" id="CUJ83664.1"/>
    </source>
</evidence>
<sequence length="102" mass="11577">MPEDCEREIRKLSSANITAIQFSSAPNFNGNPKNLYSGQAADLRLTGRASWRRFSPNGHDIQKEWPIFESKAAQKNLFVRYGGNHLKDPGLYLSDLNLRVQI</sequence>
<evidence type="ECO:0000313" key="2">
    <source>
        <dbReference type="Proteomes" id="UP000051870"/>
    </source>
</evidence>
<reference evidence="2" key="1">
    <citation type="submission" date="2015-09" db="EMBL/GenBank/DDBJ databases">
        <authorList>
            <person name="Rodrigo-Torres Lidia"/>
            <person name="Arahal R.David."/>
        </authorList>
    </citation>
    <scope>NUCLEOTIDE SEQUENCE [LARGE SCALE GENOMIC DNA]</scope>
    <source>
        <strain evidence="2">CECT 7735</strain>
    </source>
</reference>